<dbReference type="Proteomes" id="UP000075398">
    <property type="component" value="Unassembled WGS sequence"/>
</dbReference>
<gene>
    <name evidence="1" type="ORF">AMQ22_02230</name>
</gene>
<dbReference type="InterPro" id="IPR027396">
    <property type="entry name" value="DsrEFH-like"/>
</dbReference>
<dbReference type="EMBL" id="LNGC01000241">
    <property type="protein sequence ID" value="KYC45191.1"/>
    <property type="molecule type" value="Genomic_DNA"/>
</dbReference>
<evidence type="ECO:0000313" key="2">
    <source>
        <dbReference type="Proteomes" id="UP000075398"/>
    </source>
</evidence>
<proteinExistence type="predicted"/>
<evidence type="ECO:0000313" key="1">
    <source>
        <dbReference type="EMBL" id="KYC45191.1"/>
    </source>
</evidence>
<evidence type="ECO:0008006" key="3">
    <source>
        <dbReference type="Google" id="ProtNLM"/>
    </source>
</evidence>
<dbReference type="STRING" id="1705564.APG08_00031"/>
<dbReference type="SUPFAM" id="SSF75169">
    <property type="entry name" value="DsrEFH-like"/>
    <property type="match status" value="1"/>
</dbReference>
<name>A0A150IJK0_9EURY</name>
<comment type="caution">
    <text evidence="1">The sequence shown here is derived from an EMBL/GenBank/DDBJ whole genome shotgun (WGS) entry which is preliminary data.</text>
</comment>
<dbReference type="AlphaFoldDB" id="A0A150IJK0"/>
<organism evidence="1 2">
    <name type="scientific">Candidatus Methanofastidiosum methylothiophilum</name>
    <dbReference type="NCBI Taxonomy" id="1705564"/>
    <lineage>
        <taxon>Archaea</taxon>
        <taxon>Methanobacteriati</taxon>
        <taxon>Methanobacteriota</taxon>
        <taxon>Stenosarchaea group</taxon>
        <taxon>Candidatus Methanofastidiosia</taxon>
        <taxon>Candidatus Methanofastidiosales</taxon>
        <taxon>Candidatus Methanofastidiosaceae</taxon>
        <taxon>Candidatus Methanofastidiosum</taxon>
    </lineage>
</organism>
<sequence length="121" mass="13579">MVQFWMQRKVAIFAFTGDPMCVIHALINALEFHAKGYDVKLIIEGSAAALIGKLNESGNPLHYYYLRVKDEGLIDCVCKACATKSGTIEEAKKQELKLCDELFGHPSMARYMEEGYDIITV</sequence>
<dbReference type="Gene3D" id="3.40.1260.10">
    <property type="entry name" value="DsrEFH-like"/>
    <property type="match status" value="1"/>
</dbReference>
<protein>
    <recommendedName>
        <fullName evidence="3">DsrE/DsrF-like family protein</fullName>
    </recommendedName>
</protein>
<accession>A0A150IJK0</accession>
<reference evidence="1 2" key="1">
    <citation type="journal article" date="2016" name="ISME J.">
        <title>Chasing the elusive Euryarchaeota class WSA2: genomes reveal a uniquely fastidious methyl-reducing methanogen.</title>
        <authorList>
            <person name="Nobu M.K."/>
            <person name="Narihiro T."/>
            <person name="Kuroda K."/>
            <person name="Mei R."/>
            <person name="Liu W.T."/>
        </authorList>
    </citation>
    <scope>NUCLEOTIDE SEQUENCE [LARGE SCALE GENOMIC DNA]</scope>
    <source>
        <strain evidence="1">U1lsi0528_Bin055</strain>
    </source>
</reference>